<keyword evidence="7 15" id="KW-0547">Nucleotide-binding</keyword>
<evidence type="ECO:0000256" key="3">
    <source>
        <dbReference type="ARBA" id="ARBA00022527"/>
    </source>
</evidence>
<dbReference type="PROSITE" id="PS50011">
    <property type="entry name" value="PROTEIN_KINASE_DOM"/>
    <property type="match status" value="1"/>
</dbReference>
<dbReference type="InterPro" id="IPR008271">
    <property type="entry name" value="Ser/Thr_kinase_AS"/>
</dbReference>
<keyword evidence="3" id="KW-0723">Serine/threonine-protein kinase</keyword>
<evidence type="ECO:0000256" key="10">
    <source>
        <dbReference type="ARBA" id="ARBA00022989"/>
    </source>
</evidence>
<accession>A0A9Q1JNP0</accession>
<dbReference type="OrthoDB" id="4062651at2759"/>
<gene>
    <name evidence="19" type="ORF">Cgig2_000607</name>
</gene>
<dbReference type="Gene3D" id="3.30.200.20">
    <property type="entry name" value="Phosphorylase Kinase, domain 1"/>
    <property type="match status" value="1"/>
</dbReference>
<dbReference type="GO" id="GO:0005524">
    <property type="term" value="F:ATP binding"/>
    <property type="evidence" value="ECO:0007669"/>
    <property type="project" value="UniProtKB-UniRule"/>
</dbReference>
<feature type="chain" id="PRO_5040432856" description="non-specific serine/threonine protein kinase" evidence="17">
    <location>
        <begin position="30"/>
        <end position="681"/>
    </location>
</feature>
<evidence type="ECO:0000256" key="5">
    <source>
        <dbReference type="ARBA" id="ARBA00022692"/>
    </source>
</evidence>
<dbReference type="InterPro" id="IPR000719">
    <property type="entry name" value="Prot_kinase_dom"/>
</dbReference>
<evidence type="ECO:0000313" key="19">
    <source>
        <dbReference type="EMBL" id="KAJ8427413.1"/>
    </source>
</evidence>
<evidence type="ECO:0000313" key="20">
    <source>
        <dbReference type="Proteomes" id="UP001153076"/>
    </source>
</evidence>
<dbReference type="SMART" id="SM00220">
    <property type="entry name" value="S_TKc"/>
    <property type="match status" value="1"/>
</dbReference>
<evidence type="ECO:0000256" key="9">
    <source>
        <dbReference type="ARBA" id="ARBA00022840"/>
    </source>
</evidence>
<dbReference type="SUPFAM" id="SSF56112">
    <property type="entry name" value="Protein kinase-like (PK-like)"/>
    <property type="match status" value="1"/>
</dbReference>
<evidence type="ECO:0000256" key="17">
    <source>
        <dbReference type="SAM" id="SignalP"/>
    </source>
</evidence>
<proteinExistence type="predicted"/>
<dbReference type="InterPro" id="IPR032872">
    <property type="entry name" value="WAK_assoc_C"/>
</dbReference>
<comment type="catalytic activity">
    <reaction evidence="13">
        <text>L-threonyl-[protein] + ATP = O-phospho-L-threonyl-[protein] + ADP + H(+)</text>
        <dbReference type="Rhea" id="RHEA:46608"/>
        <dbReference type="Rhea" id="RHEA-COMP:11060"/>
        <dbReference type="Rhea" id="RHEA-COMP:11605"/>
        <dbReference type="ChEBI" id="CHEBI:15378"/>
        <dbReference type="ChEBI" id="CHEBI:30013"/>
        <dbReference type="ChEBI" id="CHEBI:30616"/>
        <dbReference type="ChEBI" id="CHEBI:61977"/>
        <dbReference type="ChEBI" id="CHEBI:456216"/>
        <dbReference type="EC" id="2.7.11.1"/>
    </reaction>
</comment>
<evidence type="ECO:0000256" key="14">
    <source>
        <dbReference type="ARBA" id="ARBA00048679"/>
    </source>
</evidence>
<dbReference type="EMBL" id="JAKOGI010001148">
    <property type="protein sequence ID" value="KAJ8427413.1"/>
    <property type="molecule type" value="Genomic_DNA"/>
</dbReference>
<evidence type="ECO:0000256" key="6">
    <source>
        <dbReference type="ARBA" id="ARBA00022729"/>
    </source>
</evidence>
<keyword evidence="9 15" id="KW-0067">ATP-binding</keyword>
<evidence type="ECO:0000256" key="1">
    <source>
        <dbReference type="ARBA" id="ARBA00004167"/>
    </source>
</evidence>
<dbReference type="PANTHER" id="PTHR46008">
    <property type="entry name" value="LEAF RUST 10 DISEASE-RESISTANCE LOCUS RECEPTOR-LIKE PROTEIN KINASE-LIKE 1.4"/>
    <property type="match status" value="1"/>
</dbReference>
<dbReference type="GO" id="GO:0004674">
    <property type="term" value="F:protein serine/threonine kinase activity"/>
    <property type="evidence" value="ECO:0007669"/>
    <property type="project" value="UniProtKB-KW"/>
</dbReference>
<dbReference type="InterPro" id="IPR017441">
    <property type="entry name" value="Protein_kinase_ATP_BS"/>
</dbReference>
<evidence type="ECO:0000256" key="15">
    <source>
        <dbReference type="PROSITE-ProRule" id="PRU10141"/>
    </source>
</evidence>
<keyword evidence="5 16" id="KW-0812">Transmembrane</keyword>
<evidence type="ECO:0000256" key="4">
    <source>
        <dbReference type="ARBA" id="ARBA00022679"/>
    </source>
</evidence>
<dbReference type="InterPro" id="IPR025287">
    <property type="entry name" value="WAK_GUB"/>
</dbReference>
<comment type="subcellular location">
    <subcellularLocation>
        <location evidence="1">Membrane</location>
        <topology evidence="1">Single-pass membrane protein</topology>
    </subcellularLocation>
</comment>
<keyword evidence="11 16" id="KW-0472">Membrane</keyword>
<feature type="signal peptide" evidence="17">
    <location>
        <begin position="1"/>
        <end position="29"/>
    </location>
</feature>
<dbReference type="InterPro" id="IPR011009">
    <property type="entry name" value="Kinase-like_dom_sf"/>
</dbReference>
<feature type="transmembrane region" description="Helical" evidence="16">
    <location>
        <begin position="281"/>
        <end position="302"/>
    </location>
</feature>
<dbReference type="FunFam" id="1.10.510.10:FF:000161">
    <property type="entry name" value="Wall-associated receptor kinase-like 20"/>
    <property type="match status" value="1"/>
</dbReference>
<dbReference type="GO" id="GO:0005886">
    <property type="term" value="C:plasma membrane"/>
    <property type="evidence" value="ECO:0007669"/>
    <property type="project" value="UniProtKB-ARBA"/>
</dbReference>
<dbReference type="PROSITE" id="PS00107">
    <property type="entry name" value="PROTEIN_KINASE_ATP"/>
    <property type="match status" value="1"/>
</dbReference>
<dbReference type="EC" id="2.7.11.1" evidence="2"/>
<keyword evidence="10 16" id="KW-1133">Transmembrane helix</keyword>
<organism evidence="19 20">
    <name type="scientific">Carnegiea gigantea</name>
    <dbReference type="NCBI Taxonomy" id="171969"/>
    <lineage>
        <taxon>Eukaryota</taxon>
        <taxon>Viridiplantae</taxon>
        <taxon>Streptophyta</taxon>
        <taxon>Embryophyta</taxon>
        <taxon>Tracheophyta</taxon>
        <taxon>Spermatophyta</taxon>
        <taxon>Magnoliopsida</taxon>
        <taxon>eudicotyledons</taxon>
        <taxon>Gunneridae</taxon>
        <taxon>Pentapetalae</taxon>
        <taxon>Caryophyllales</taxon>
        <taxon>Cactineae</taxon>
        <taxon>Cactaceae</taxon>
        <taxon>Cactoideae</taxon>
        <taxon>Echinocereeae</taxon>
        <taxon>Carnegiea</taxon>
    </lineage>
</organism>
<evidence type="ECO:0000259" key="18">
    <source>
        <dbReference type="PROSITE" id="PS50011"/>
    </source>
</evidence>
<keyword evidence="12" id="KW-0325">Glycoprotein</keyword>
<reference evidence="19" key="1">
    <citation type="submission" date="2022-04" db="EMBL/GenBank/DDBJ databases">
        <title>Carnegiea gigantea Genome sequencing and assembly v2.</title>
        <authorList>
            <person name="Copetti D."/>
            <person name="Sanderson M.J."/>
            <person name="Burquez A."/>
            <person name="Wojciechowski M.F."/>
        </authorList>
    </citation>
    <scope>NUCLEOTIDE SEQUENCE</scope>
    <source>
        <strain evidence="19">SGP5-SGP5p</strain>
        <tissue evidence="19">Aerial part</tissue>
    </source>
</reference>
<dbReference type="PROSITE" id="PS00022">
    <property type="entry name" value="EGF_1"/>
    <property type="match status" value="1"/>
</dbReference>
<evidence type="ECO:0000256" key="16">
    <source>
        <dbReference type="SAM" id="Phobius"/>
    </source>
</evidence>
<evidence type="ECO:0000256" key="2">
    <source>
        <dbReference type="ARBA" id="ARBA00012513"/>
    </source>
</evidence>
<dbReference type="Proteomes" id="UP001153076">
    <property type="component" value="Unassembled WGS sequence"/>
</dbReference>
<comment type="catalytic activity">
    <reaction evidence="14">
        <text>L-seryl-[protein] + ATP = O-phospho-L-seryl-[protein] + ADP + H(+)</text>
        <dbReference type="Rhea" id="RHEA:17989"/>
        <dbReference type="Rhea" id="RHEA-COMP:9863"/>
        <dbReference type="Rhea" id="RHEA-COMP:11604"/>
        <dbReference type="ChEBI" id="CHEBI:15378"/>
        <dbReference type="ChEBI" id="CHEBI:29999"/>
        <dbReference type="ChEBI" id="CHEBI:30616"/>
        <dbReference type="ChEBI" id="CHEBI:83421"/>
        <dbReference type="ChEBI" id="CHEBI:456216"/>
        <dbReference type="EC" id="2.7.11.1"/>
    </reaction>
</comment>
<evidence type="ECO:0000256" key="11">
    <source>
        <dbReference type="ARBA" id="ARBA00023136"/>
    </source>
</evidence>
<dbReference type="AlphaFoldDB" id="A0A9Q1JNP0"/>
<evidence type="ECO:0000256" key="7">
    <source>
        <dbReference type="ARBA" id="ARBA00022741"/>
    </source>
</evidence>
<dbReference type="PANTHER" id="PTHR46008:SF2">
    <property type="entry name" value="LEAF RUST 10 DISEASE-RESISTANCE LOCUS RECEPTOR-LIKE PROTEIN KINASE-LIKE 1.4"/>
    <property type="match status" value="1"/>
</dbReference>
<dbReference type="InterPro" id="IPR000742">
    <property type="entry name" value="EGF"/>
</dbReference>
<feature type="domain" description="Protein kinase" evidence="18">
    <location>
        <begin position="358"/>
        <end position="633"/>
    </location>
</feature>
<dbReference type="GO" id="GO:0030247">
    <property type="term" value="F:polysaccharide binding"/>
    <property type="evidence" value="ECO:0007669"/>
    <property type="project" value="InterPro"/>
</dbReference>
<feature type="binding site" evidence="15">
    <location>
        <position position="386"/>
    </location>
    <ligand>
        <name>ATP</name>
        <dbReference type="ChEBI" id="CHEBI:30616"/>
    </ligand>
</feature>
<name>A0A9Q1JNP0_9CARY</name>
<keyword evidence="6 17" id="KW-0732">Signal</keyword>
<protein>
    <recommendedName>
        <fullName evidence="2">non-specific serine/threonine protein kinase</fullName>
        <ecNumber evidence="2">2.7.11.1</ecNumber>
    </recommendedName>
</protein>
<evidence type="ECO:0000256" key="13">
    <source>
        <dbReference type="ARBA" id="ARBA00047899"/>
    </source>
</evidence>
<keyword evidence="20" id="KW-1185">Reference proteome</keyword>
<dbReference type="Gene3D" id="1.10.510.10">
    <property type="entry name" value="Transferase(Phosphotransferase) domain 1"/>
    <property type="match status" value="1"/>
</dbReference>
<evidence type="ECO:0000256" key="12">
    <source>
        <dbReference type="ARBA" id="ARBA00023180"/>
    </source>
</evidence>
<dbReference type="Pfam" id="PF00069">
    <property type="entry name" value="Pkinase"/>
    <property type="match status" value="1"/>
</dbReference>
<evidence type="ECO:0000256" key="8">
    <source>
        <dbReference type="ARBA" id="ARBA00022777"/>
    </source>
</evidence>
<dbReference type="Pfam" id="PF14380">
    <property type="entry name" value="WAK_assoc"/>
    <property type="match status" value="1"/>
</dbReference>
<dbReference type="Pfam" id="PF13947">
    <property type="entry name" value="GUB_WAK_bind"/>
    <property type="match status" value="1"/>
</dbReference>
<dbReference type="PROSITE" id="PS00108">
    <property type="entry name" value="PROTEIN_KINASE_ST"/>
    <property type="match status" value="1"/>
</dbReference>
<comment type="caution">
    <text evidence="19">The sequence shown here is derived from an EMBL/GenBank/DDBJ whole genome shotgun (WGS) entry which is preliminary data.</text>
</comment>
<sequence>MFQTPLKPHLLFSIVFLIFSGSILPSLSAEVDYRYANCAINSTCGPSVIKYPFWETKRPNYCGHRGFELDCQGDSLTIDITNQTYNVLNIDYSSYILTISNPAISNSSCPPTLTQLTNSTLDPTLFKLASSSQNATLFYDCSQASNELKAPYNFTCTTGGYFVRPTIIYAFLETEDRWKPRLGGLCKVKVYNPVLSAEVLRLSNKMSSIDGVLSKGFEVKWNVDDQQCDACYSSGGFCGYNYTLNQPICFCKDGASGKNCNDPETQLDQTPSPKNDSRRPIIIGLGVAASVSIILLGILCFLRRRLHKRIQSSPAVLAQNKTFSASSAASDFQVVNNSTYFGVQVLSYRELEEATENFNPLKELGDGGFGTVYHGKLGDGREVAIKRLYEHNNRRAEQFMNEVEILAHIRHKNLVALYGCTHRQSRELLLVYEYIPNGTVADHLHGRRAKQSLLHWATRLSIAIETAGALAYLHSSDIIHRDVKTQNILLDKEFSVKVADFGLSRLFPLDATHVSTAPQGTPGYVDPEYHQCYQLTEKSDVFSFGVVLAELISSKPAVDITRQRQDINLSSMAMNKIQNHALHEFVDPDLGFESDCKLKNQITDVAELAFRCLQSTSDLRPSMEEVLEILQRIQGQGNQVDKADEVDIPSDDAFMLKSDFSPTSPRTDGNFVRQLIPHASV</sequence>
<keyword evidence="8" id="KW-0418">Kinase</keyword>
<keyword evidence="4" id="KW-0808">Transferase</keyword>